<keyword evidence="2" id="KW-0614">Plasmid</keyword>
<evidence type="ECO:0000256" key="1">
    <source>
        <dbReference type="SAM" id="MobiDB-lite"/>
    </source>
</evidence>
<organism evidence="2 3">
    <name type="scientific">Halorarum salinum</name>
    <dbReference type="NCBI Taxonomy" id="2743089"/>
    <lineage>
        <taxon>Archaea</taxon>
        <taxon>Methanobacteriati</taxon>
        <taxon>Methanobacteriota</taxon>
        <taxon>Stenosarchaea group</taxon>
        <taxon>Halobacteria</taxon>
        <taxon>Halobacteriales</taxon>
        <taxon>Haloferacaceae</taxon>
        <taxon>Halorarum</taxon>
    </lineage>
</organism>
<evidence type="ECO:0000313" key="2">
    <source>
        <dbReference type="EMBL" id="QLG64349.1"/>
    </source>
</evidence>
<protein>
    <submittedName>
        <fullName evidence="2">Uncharacterized protein</fullName>
    </submittedName>
</protein>
<feature type="compositionally biased region" description="Low complexity" evidence="1">
    <location>
        <begin position="36"/>
        <end position="45"/>
    </location>
</feature>
<reference evidence="2 3" key="1">
    <citation type="submission" date="2020-06" db="EMBL/GenBank/DDBJ databases">
        <title>NJ-3-1, isolated from saline soil.</title>
        <authorList>
            <person name="Cui H.L."/>
            <person name="Shi X."/>
        </authorList>
    </citation>
    <scope>NUCLEOTIDE SEQUENCE [LARGE SCALE GENOMIC DNA]</scope>
    <source>
        <strain evidence="2 3">NJ-3-1</strain>
        <plasmid evidence="2 3">unnamed1</plasmid>
    </source>
</reference>
<geneLocation type="plasmid" evidence="2 3">
    <name>unnamed1</name>
</geneLocation>
<evidence type="ECO:0000313" key="3">
    <source>
        <dbReference type="Proteomes" id="UP000509626"/>
    </source>
</evidence>
<keyword evidence="3" id="KW-1185">Reference proteome</keyword>
<name>A0A7D5LEU5_9EURY</name>
<dbReference type="Proteomes" id="UP000509626">
    <property type="component" value="Plasmid unnamed1"/>
</dbReference>
<sequence length="148" mass="14708">MGAGATAALAGCTGASDDPTYEEGEVGTAGGDPRNASEMSAAAALAPSGTNGAASSLDALSLEGHEFVVQSGYKGATVRGTVANVSERTVSYVEVRVRAYDADGAMLGRYLATAGDLAGGTEWGFEVLVLTSPADVATYDVAVLGVPE</sequence>
<dbReference type="AlphaFoldDB" id="A0A7D5LEU5"/>
<dbReference type="NCBIfam" id="NF038353">
    <property type="entry name" value="FxLYD_dom"/>
    <property type="match status" value="1"/>
</dbReference>
<dbReference type="EMBL" id="CP058580">
    <property type="protein sequence ID" value="QLG64349.1"/>
    <property type="molecule type" value="Genomic_DNA"/>
</dbReference>
<accession>A0A7D5LEU5</accession>
<feature type="region of interest" description="Disordered" evidence="1">
    <location>
        <begin position="1"/>
        <end position="45"/>
    </location>
</feature>
<proteinExistence type="predicted"/>
<feature type="compositionally biased region" description="Low complexity" evidence="1">
    <location>
        <begin position="1"/>
        <end position="15"/>
    </location>
</feature>
<dbReference type="InterPro" id="IPR047676">
    <property type="entry name" value="FxLYD_dom"/>
</dbReference>
<dbReference type="KEGG" id="halu:HUG12_21315"/>
<gene>
    <name evidence="2" type="ORF">HUG12_21315</name>
</gene>